<sequence length="287" mass="29650">MGTTDYGTAVRHRAGLAAQAACTPSASTGRQREASATCPHRAPRIAGPPALGRPTGRQVPRTGNASRLPTGRSPPAAPGPAHPRHARDAARRGPRRARRRATGAGTALAAPAQHSGSSHPTVLVSRFDNGSFEYPIARANSFTTYPAGQYIGPWAVTSGAVDLVDDGLRQAAEGDQSLDLHATGAGAVAQTFTTVPGQTYTVTYAPAGNPAGGPVVKTGRVLVDGQNVQDFSFDVTGKTFTSMGYIRRQVTFVATATTTTLAFASTTPNAYGPVVDDVQVTSCHCPC</sequence>
<feature type="compositionally biased region" description="Basic residues" evidence="1">
    <location>
        <begin position="92"/>
        <end position="101"/>
    </location>
</feature>
<dbReference type="NCBIfam" id="TIGR04362">
    <property type="entry name" value="choice_anch_C"/>
    <property type="match status" value="1"/>
</dbReference>
<proteinExistence type="predicted"/>
<name>A0A919GPH2_9ACTN</name>
<feature type="compositionally biased region" description="Low complexity" evidence="1">
    <location>
        <begin position="102"/>
        <end position="112"/>
    </location>
</feature>
<keyword evidence="4" id="KW-1185">Reference proteome</keyword>
<dbReference type="Pfam" id="PF04862">
    <property type="entry name" value="DUF642"/>
    <property type="match status" value="1"/>
</dbReference>
<evidence type="ECO:0000313" key="3">
    <source>
        <dbReference type="EMBL" id="GHH88352.1"/>
    </source>
</evidence>
<feature type="region of interest" description="Disordered" evidence="1">
    <location>
        <begin position="1"/>
        <end position="122"/>
    </location>
</feature>
<evidence type="ECO:0000259" key="2">
    <source>
        <dbReference type="Pfam" id="PF04862"/>
    </source>
</evidence>
<reference evidence="3" key="2">
    <citation type="submission" date="2020-09" db="EMBL/GenBank/DDBJ databases">
        <authorList>
            <person name="Sun Q."/>
            <person name="Ohkuma M."/>
        </authorList>
    </citation>
    <scope>NUCLEOTIDE SEQUENCE</scope>
    <source>
        <strain evidence="3">JCM 5069</strain>
    </source>
</reference>
<protein>
    <recommendedName>
        <fullName evidence="2">DUF642 domain-containing protein</fullName>
    </recommendedName>
</protein>
<dbReference type="InterPro" id="IPR027576">
    <property type="entry name" value="Choice_anch_C_dom"/>
</dbReference>
<dbReference type="Proteomes" id="UP000603708">
    <property type="component" value="Unassembled WGS sequence"/>
</dbReference>
<dbReference type="InterPro" id="IPR006946">
    <property type="entry name" value="DGR2-like_dom"/>
</dbReference>
<evidence type="ECO:0000313" key="4">
    <source>
        <dbReference type="Proteomes" id="UP000603708"/>
    </source>
</evidence>
<dbReference type="EMBL" id="BNCD01000035">
    <property type="protein sequence ID" value="GHH88352.1"/>
    <property type="molecule type" value="Genomic_DNA"/>
</dbReference>
<feature type="domain" description="DUF642" evidence="2">
    <location>
        <begin position="126"/>
        <end position="280"/>
    </location>
</feature>
<accession>A0A919GPH2</accession>
<dbReference type="Gene3D" id="2.60.120.260">
    <property type="entry name" value="Galactose-binding domain-like"/>
    <property type="match status" value="1"/>
</dbReference>
<comment type="caution">
    <text evidence="3">The sequence shown here is derived from an EMBL/GenBank/DDBJ whole genome shotgun (WGS) entry which is preliminary data.</text>
</comment>
<evidence type="ECO:0000256" key="1">
    <source>
        <dbReference type="SAM" id="MobiDB-lite"/>
    </source>
</evidence>
<dbReference type="AlphaFoldDB" id="A0A919GPH2"/>
<reference evidence="3" key="1">
    <citation type="journal article" date="2014" name="Int. J. Syst. Evol. Microbiol.">
        <title>Complete genome sequence of Corynebacterium casei LMG S-19264T (=DSM 44701T), isolated from a smear-ripened cheese.</title>
        <authorList>
            <consortium name="US DOE Joint Genome Institute (JGI-PGF)"/>
            <person name="Walter F."/>
            <person name="Albersmeier A."/>
            <person name="Kalinowski J."/>
            <person name="Ruckert C."/>
        </authorList>
    </citation>
    <scope>NUCLEOTIDE SEQUENCE</scope>
    <source>
        <strain evidence="3">JCM 5069</strain>
    </source>
</reference>
<organism evidence="3 4">
    <name type="scientific">Streptomyces sulfonofaciens</name>
    <dbReference type="NCBI Taxonomy" id="68272"/>
    <lineage>
        <taxon>Bacteria</taxon>
        <taxon>Bacillati</taxon>
        <taxon>Actinomycetota</taxon>
        <taxon>Actinomycetes</taxon>
        <taxon>Kitasatosporales</taxon>
        <taxon>Streptomycetaceae</taxon>
        <taxon>Streptomyces</taxon>
    </lineage>
</organism>
<gene>
    <name evidence="3" type="ORF">GCM10018793_67730</name>
</gene>